<sequence>MARATAMLALIVHALCTAGAQAAEPLFAELVGERLFETERADVAVVGSVVVGVATARAGGGRALAQLQLSPSPLPDDGQVCLTVLSRDGVYYSRNSFRLPPDSEGATVRLPYATTRAARLADYGSEDLAVLITAGSCEQGDDRAYLLADAAAPQPPTTIRLLINSFGATDVFFRTGSPVTEGSCTAITTGRRTSFDHWCDIPWPQGSERRELVIERERYGRAMPVVRLALPLFAGD</sequence>
<organism evidence="2 3">
    <name type="scientific">Thauera phenolivorans</name>
    <dbReference type="NCBI Taxonomy" id="1792543"/>
    <lineage>
        <taxon>Bacteria</taxon>
        <taxon>Pseudomonadati</taxon>
        <taxon>Pseudomonadota</taxon>
        <taxon>Betaproteobacteria</taxon>
        <taxon>Rhodocyclales</taxon>
        <taxon>Zoogloeaceae</taxon>
        <taxon>Thauera</taxon>
    </lineage>
</organism>
<keyword evidence="1" id="KW-0732">Signal</keyword>
<dbReference type="AlphaFoldDB" id="A0A7X7LWQ6"/>
<reference evidence="2 3" key="1">
    <citation type="journal article" date="2020" name="Biotechnol. Biofuels">
        <title>New insights from the biogas microbiome by comprehensive genome-resolved metagenomics of nearly 1600 species originating from multiple anaerobic digesters.</title>
        <authorList>
            <person name="Campanaro S."/>
            <person name="Treu L."/>
            <person name="Rodriguez-R L.M."/>
            <person name="Kovalovszki A."/>
            <person name="Ziels R.M."/>
            <person name="Maus I."/>
            <person name="Zhu X."/>
            <person name="Kougias P.G."/>
            <person name="Basile A."/>
            <person name="Luo G."/>
            <person name="Schluter A."/>
            <person name="Konstantinidis K.T."/>
            <person name="Angelidaki I."/>
        </authorList>
    </citation>
    <scope>NUCLEOTIDE SEQUENCE [LARGE SCALE GENOMIC DNA]</scope>
    <source>
        <strain evidence="2">AS06rmzACSIP_256</strain>
    </source>
</reference>
<feature type="chain" id="PRO_5030813692" evidence="1">
    <location>
        <begin position="23"/>
        <end position="236"/>
    </location>
</feature>
<gene>
    <name evidence="2" type="ORF">GX576_10480</name>
</gene>
<evidence type="ECO:0000313" key="2">
    <source>
        <dbReference type="EMBL" id="NLF54797.1"/>
    </source>
</evidence>
<dbReference type="Proteomes" id="UP000536534">
    <property type="component" value="Unassembled WGS sequence"/>
</dbReference>
<proteinExistence type="predicted"/>
<dbReference type="EMBL" id="JAAYYV010000276">
    <property type="protein sequence ID" value="NLF54797.1"/>
    <property type="molecule type" value="Genomic_DNA"/>
</dbReference>
<evidence type="ECO:0000256" key="1">
    <source>
        <dbReference type="SAM" id="SignalP"/>
    </source>
</evidence>
<evidence type="ECO:0000313" key="3">
    <source>
        <dbReference type="Proteomes" id="UP000536534"/>
    </source>
</evidence>
<name>A0A7X7LWQ6_9RHOO</name>
<protein>
    <submittedName>
        <fullName evidence="2">Uncharacterized protein</fullName>
    </submittedName>
</protein>
<accession>A0A7X7LWQ6</accession>
<comment type="caution">
    <text evidence="2">The sequence shown here is derived from an EMBL/GenBank/DDBJ whole genome shotgun (WGS) entry which is preliminary data.</text>
</comment>
<feature type="signal peptide" evidence="1">
    <location>
        <begin position="1"/>
        <end position="22"/>
    </location>
</feature>